<reference evidence="11 12" key="1">
    <citation type="submission" date="2017-05" db="EMBL/GenBank/DDBJ databases">
        <title>Complete and WGS of Bordetella genogroups.</title>
        <authorList>
            <person name="Spilker T."/>
            <person name="LiPuma J."/>
        </authorList>
    </citation>
    <scope>NUCLEOTIDE SEQUENCE [LARGE SCALE GENOMIC DNA]</scope>
    <source>
        <strain evidence="11 12">AU10456</strain>
    </source>
</reference>
<evidence type="ECO:0000259" key="8">
    <source>
        <dbReference type="Pfam" id="PF25917"/>
    </source>
</evidence>
<dbReference type="InterPro" id="IPR058626">
    <property type="entry name" value="MdtA-like_b-barrel"/>
</dbReference>
<dbReference type="GO" id="GO:0015562">
    <property type="term" value="F:efflux transmembrane transporter activity"/>
    <property type="evidence" value="ECO:0007669"/>
    <property type="project" value="TreeGrafter"/>
</dbReference>
<dbReference type="Gene3D" id="2.40.50.100">
    <property type="match status" value="1"/>
</dbReference>
<dbReference type="InterPro" id="IPR006143">
    <property type="entry name" value="RND_pump_MFP"/>
</dbReference>
<dbReference type="Pfam" id="PF25967">
    <property type="entry name" value="RND-MFP_C"/>
    <property type="match status" value="1"/>
</dbReference>
<comment type="similarity">
    <text evidence="2">Belongs to the membrane fusion protein (MFP) (TC 8.A.1) family.</text>
</comment>
<dbReference type="InterPro" id="IPR058625">
    <property type="entry name" value="MdtA-like_BSH"/>
</dbReference>
<dbReference type="AlphaFoldDB" id="A0A261TR36"/>
<dbReference type="Pfam" id="PF25917">
    <property type="entry name" value="BSH_RND"/>
    <property type="match status" value="1"/>
</dbReference>
<evidence type="ECO:0000256" key="6">
    <source>
        <dbReference type="ARBA" id="ARBA00023136"/>
    </source>
</evidence>
<dbReference type="Gene3D" id="2.40.30.170">
    <property type="match status" value="1"/>
</dbReference>
<evidence type="ECO:0000313" key="11">
    <source>
        <dbReference type="EMBL" id="OZI51905.1"/>
    </source>
</evidence>
<evidence type="ECO:0000256" key="5">
    <source>
        <dbReference type="ARBA" id="ARBA00022519"/>
    </source>
</evidence>
<keyword evidence="5" id="KW-0997">Cell inner membrane</keyword>
<evidence type="ECO:0000259" key="10">
    <source>
        <dbReference type="Pfam" id="PF25967"/>
    </source>
</evidence>
<evidence type="ECO:0000256" key="3">
    <source>
        <dbReference type="ARBA" id="ARBA00022448"/>
    </source>
</evidence>
<dbReference type="PANTHER" id="PTHR30469:SF12">
    <property type="entry name" value="MULTIDRUG RESISTANCE PROTEIN MDTA"/>
    <property type="match status" value="1"/>
</dbReference>
<dbReference type="RefSeq" id="WP_094799862.1">
    <property type="nucleotide sequence ID" value="NZ_NEVP01000006.1"/>
</dbReference>
<proteinExistence type="inferred from homology"/>
<dbReference type="Gene3D" id="1.10.287.470">
    <property type="entry name" value="Helix hairpin bin"/>
    <property type="match status" value="1"/>
</dbReference>
<keyword evidence="4" id="KW-1003">Cell membrane</keyword>
<evidence type="ECO:0000259" key="9">
    <source>
        <dbReference type="Pfam" id="PF25944"/>
    </source>
</evidence>
<dbReference type="GO" id="GO:1990281">
    <property type="term" value="C:efflux pump complex"/>
    <property type="evidence" value="ECO:0007669"/>
    <property type="project" value="TreeGrafter"/>
</dbReference>
<gene>
    <name evidence="11" type="ORF">CAL25_10330</name>
</gene>
<evidence type="ECO:0000256" key="4">
    <source>
        <dbReference type="ARBA" id="ARBA00022475"/>
    </source>
</evidence>
<evidence type="ECO:0000256" key="1">
    <source>
        <dbReference type="ARBA" id="ARBA00004236"/>
    </source>
</evidence>
<dbReference type="PANTHER" id="PTHR30469">
    <property type="entry name" value="MULTIDRUG RESISTANCE PROTEIN MDTA"/>
    <property type="match status" value="1"/>
</dbReference>
<dbReference type="Proteomes" id="UP000216913">
    <property type="component" value="Unassembled WGS sequence"/>
</dbReference>
<feature type="domain" description="Multidrug resistance protein MdtA-like C-terminal permuted SH3" evidence="10">
    <location>
        <begin position="311"/>
        <end position="371"/>
    </location>
</feature>
<feature type="domain" description="Multidrug resistance protein MdtA-like alpha-helical hairpin" evidence="7">
    <location>
        <begin position="116"/>
        <end position="185"/>
    </location>
</feature>
<keyword evidence="6" id="KW-0472">Membrane</keyword>
<dbReference type="InterPro" id="IPR058624">
    <property type="entry name" value="MdtA-like_HH"/>
</dbReference>
<organism evidence="11 12">
    <name type="scientific">Bordetella genomosp. 5</name>
    <dbReference type="NCBI Taxonomy" id="1395608"/>
    <lineage>
        <taxon>Bacteria</taxon>
        <taxon>Pseudomonadati</taxon>
        <taxon>Pseudomonadota</taxon>
        <taxon>Betaproteobacteria</taxon>
        <taxon>Burkholderiales</taxon>
        <taxon>Alcaligenaceae</taxon>
        <taxon>Bordetella</taxon>
    </lineage>
</organism>
<evidence type="ECO:0000313" key="12">
    <source>
        <dbReference type="Proteomes" id="UP000216913"/>
    </source>
</evidence>
<comment type="subcellular location">
    <subcellularLocation>
        <location evidence="1">Cell membrane</location>
    </subcellularLocation>
</comment>
<feature type="domain" description="Multidrug resistance protein MdtA-like barrel-sandwich hybrid" evidence="8">
    <location>
        <begin position="77"/>
        <end position="216"/>
    </location>
</feature>
<dbReference type="Gene3D" id="2.40.420.20">
    <property type="match status" value="1"/>
</dbReference>
<dbReference type="EMBL" id="NEVP01000006">
    <property type="protein sequence ID" value="OZI51905.1"/>
    <property type="molecule type" value="Genomic_DNA"/>
</dbReference>
<dbReference type="OrthoDB" id="9783047at2"/>
<dbReference type="SUPFAM" id="SSF111369">
    <property type="entry name" value="HlyD-like secretion proteins"/>
    <property type="match status" value="1"/>
</dbReference>
<keyword evidence="3" id="KW-0813">Transport</keyword>
<dbReference type="InterPro" id="IPR058627">
    <property type="entry name" value="MdtA-like_C"/>
</dbReference>
<dbReference type="Pfam" id="PF25876">
    <property type="entry name" value="HH_MFP_RND"/>
    <property type="match status" value="1"/>
</dbReference>
<keyword evidence="12" id="KW-1185">Reference proteome</keyword>
<name>A0A261TR36_9BORD</name>
<dbReference type="NCBIfam" id="TIGR01730">
    <property type="entry name" value="RND_mfp"/>
    <property type="match status" value="1"/>
</dbReference>
<protein>
    <submittedName>
        <fullName evidence="11">Efflux transporter periplasmic adaptor subunit</fullName>
    </submittedName>
</protein>
<evidence type="ECO:0000259" key="7">
    <source>
        <dbReference type="Pfam" id="PF25876"/>
    </source>
</evidence>
<comment type="caution">
    <text evidence="11">The sequence shown here is derived from an EMBL/GenBank/DDBJ whole genome shotgun (WGS) entry which is preliminary data.</text>
</comment>
<accession>A0A261TR36</accession>
<dbReference type="Pfam" id="PF25944">
    <property type="entry name" value="Beta-barrel_RND"/>
    <property type="match status" value="1"/>
</dbReference>
<sequence length="385" mass="41618">MSRSSTGRQLLHRYRWLGLLLALIGAWVVWRAYAPAPRAPVQDRNSKPPAVTVATARLDALHQDVHALGTVTPLTRVLIRPQVDGHLERVHFAEGQQVEAGQLLAQIDARPFELALAGALGELARTEAIWRNAQADLARYERLGRAESVAASQLDAARALERGLAAQHQRDSARVAEARRQLALTRIVAPSAGRLGLRAIDAGNHVRAADTTGLVTLVQTHPISVVFSVPAATLPVLSEALAARSGPMRVQAWDADDRVLLAEGELHAQDNRIETGRGSLKLRALFGNANVALYPNQFVNVRLVLLRDAEALMVPAAAVQYAADGPYVYVIGEGDRAERRALVLGESRPGEVAVREGLSQGERIVVEGVDRVRVDREVTIVPAQG</sequence>
<feature type="domain" description="Multidrug resistance protein MdtA-like beta-barrel" evidence="9">
    <location>
        <begin position="222"/>
        <end position="303"/>
    </location>
</feature>
<evidence type="ECO:0000256" key="2">
    <source>
        <dbReference type="ARBA" id="ARBA00009477"/>
    </source>
</evidence>